<evidence type="ECO:0008006" key="4">
    <source>
        <dbReference type="Google" id="ProtNLM"/>
    </source>
</evidence>
<keyword evidence="1" id="KW-0812">Transmembrane</keyword>
<dbReference type="Proteomes" id="UP000436803">
    <property type="component" value="Unassembled WGS sequence"/>
</dbReference>
<dbReference type="AlphaFoldDB" id="A0A642KNJ9"/>
<reference evidence="2 3" key="1">
    <citation type="journal article" date="2019" name="Nat. Med.">
        <title>A library of human gut bacterial isolates paired with longitudinal multiomics data enables mechanistic microbiome research.</title>
        <authorList>
            <person name="Poyet M."/>
            <person name="Groussin M."/>
            <person name="Gibbons S.M."/>
            <person name="Avila-Pacheco J."/>
            <person name="Jiang X."/>
            <person name="Kearney S.M."/>
            <person name="Perrotta A.R."/>
            <person name="Berdy B."/>
            <person name="Zhao S."/>
            <person name="Lieberman T.D."/>
            <person name="Swanson P.K."/>
            <person name="Smith M."/>
            <person name="Roesemann S."/>
            <person name="Alexander J.E."/>
            <person name="Rich S.A."/>
            <person name="Livny J."/>
            <person name="Vlamakis H."/>
            <person name="Clish C."/>
            <person name="Bullock K."/>
            <person name="Deik A."/>
            <person name="Scott J."/>
            <person name="Pierce K.A."/>
            <person name="Xavier R.J."/>
            <person name="Alm E.J."/>
        </authorList>
    </citation>
    <scope>NUCLEOTIDE SEQUENCE [LARGE SCALE GENOMIC DNA]</scope>
    <source>
        <strain evidence="2 3">BIOML-A7</strain>
    </source>
</reference>
<keyword evidence="1" id="KW-0472">Membrane</keyword>
<accession>A0A642KNJ9</accession>
<evidence type="ECO:0000313" key="3">
    <source>
        <dbReference type="Proteomes" id="UP000436803"/>
    </source>
</evidence>
<comment type="caution">
    <text evidence="2">The sequence shown here is derived from an EMBL/GenBank/DDBJ whole genome shotgun (WGS) entry which is preliminary data.</text>
</comment>
<sequence length="66" mass="7897">MKNRRKVHLPYAPRKQIKNKYLALIFNILVLFLCSYLCYTFKNSVHNVRPTISNPCDQSMRNIHVF</sequence>
<protein>
    <recommendedName>
        <fullName evidence="4">Transmembrane protein</fullName>
    </recommendedName>
</protein>
<proteinExistence type="predicted"/>
<evidence type="ECO:0000256" key="1">
    <source>
        <dbReference type="SAM" id="Phobius"/>
    </source>
</evidence>
<evidence type="ECO:0000313" key="2">
    <source>
        <dbReference type="EMBL" id="KAA5172999.1"/>
    </source>
</evidence>
<feature type="transmembrane region" description="Helical" evidence="1">
    <location>
        <begin position="21"/>
        <end position="42"/>
    </location>
</feature>
<name>A0A642KNJ9_BACFG</name>
<keyword evidence="1" id="KW-1133">Transmembrane helix</keyword>
<dbReference type="EMBL" id="VWAW01000010">
    <property type="protein sequence ID" value="KAA5172999.1"/>
    <property type="molecule type" value="Genomic_DNA"/>
</dbReference>
<gene>
    <name evidence="2" type="ORF">F2Z29_13315</name>
</gene>
<organism evidence="2 3">
    <name type="scientific">Bacteroides fragilis</name>
    <dbReference type="NCBI Taxonomy" id="817"/>
    <lineage>
        <taxon>Bacteria</taxon>
        <taxon>Pseudomonadati</taxon>
        <taxon>Bacteroidota</taxon>
        <taxon>Bacteroidia</taxon>
        <taxon>Bacteroidales</taxon>
        <taxon>Bacteroidaceae</taxon>
        <taxon>Bacteroides</taxon>
    </lineage>
</organism>